<keyword evidence="3" id="KW-1185">Reference proteome</keyword>
<dbReference type="EMBL" id="CAAALY010104995">
    <property type="protein sequence ID" value="VEL29652.1"/>
    <property type="molecule type" value="Genomic_DNA"/>
</dbReference>
<dbReference type="Proteomes" id="UP000784294">
    <property type="component" value="Unassembled WGS sequence"/>
</dbReference>
<reference evidence="2" key="1">
    <citation type="submission" date="2018-11" db="EMBL/GenBank/DDBJ databases">
        <authorList>
            <consortium name="Pathogen Informatics"/>
        </authorList>
    </citation>
    <scope>NUCLEOTIDE SEQUENCE</scope>
</reference>
<evidence type="ECO:0000313" key="2">
    <source>
        <dbReference type="EMBL" id="VEL29652.1"/>
    </source>
</evidence>
<evidence type="ECO:0000313" key="3">
    <source>
        <dbReference type="Proteomes" id="UP000784294"/>
    </source>
</evidence>
<protein>
    <submittedName>
        <fullName evidence="2">Uncharacterized protein</fullName>
    </submittedName>
</protein>
<organism evidence="2 3">
    <name type="scientific">Protopolystoma xenopodis</name>
    <dbReference type="NCBI Taxonomy" id="117903"/>
    <lineage>
        <taxon>Eukaryota</taxon>
        <taxon>Metazoa</taxon>
        <taxon>Spiralia</taxon>
        <taxon>Lophotrochozoa</taxon>
        <taxon>Platyhelminthes</taxon>
        <taxon>Monogenea</taxon>
        <taxon>Polyopisthocotylea</taxon>
        <taxon>Polystomatidea</taxon>
        <taxon>Polystomatidae</taxon>
        <taxon>Protopolystoma</taxon>
    </lineage>
</organism>
<proteinExistence type="predicted"/>
<sequence length="66" mass="6996">MVTCWLAPADASRRLPRANSPQPQPQPQPAGLLAASVECHLLVDLFALPPAASRRPSRLDGDAVTP</sequence>
<dbReference type="AlphaFoldDB" id="A0A3S5C1Q3"/>
<feature type="region of interest" description="Disordered" evidence="1">
    <location>
        <begin position="1"/>
        <end position="30"/>
    </location>
</feature>
<name>A0A3S5C1Q3_9PLAT</name>
<comment type="caution">
    <text evidence="2">The sequence shown here is derived from an EMBL/GenBank/DDBJ whole genome shotgun (WGS) entry which is preliminary data.</text>
</comment>
<gene>
    <name evidence="2" type="ORF">PXEA_LOCUS23092</name>
</gene>
<accession>A0A3S5C1Q3</accession>
<evidence type="ECO:0000256" key="1">
    <source>
        <dbReference type="SAM" id="MobiDB-lite"/>
    </source>
</evidence>